<organism evidence="2 3">
    <name type="scientific">Austropuccinia psidii MF-1</name>
    <dbReference type="NCBI Taxonomy" id="1389203"/>
    <lineage>
        <taxon>Eukaryota</taxon>
        <taxon>Fungi</taxon>
        <taxon>Dikarya</taxon>
        <taxon>Basidiomycota</taxon>
        <taxon>Pucciniomycotina</taxon>
        <taxon>Pucciniomycetes</taxon>
        <taxon>Pucciniales</taxon>
        <taxon>Sphaerophragmiaceae</taxon>
        <taxon>Austropuccinia</taxon>
    </lineage>
</organism>
<evidence type="ECO:0000313" key="2">
    <source>
        <dbReference type="EMBL" id="MBW0582210.1"/>
    </source>
</evidence>
<evidence type="ECO:0000313" key="3">
    <source>
        <dbReference type="Proteomes" id="UP000765509"/>
    </source>
</evidence>
<evidence type="ECO:0000256" key="1">
    <source>
        <dbReference type="SAM" id="MobiDB-lite"/>
    </source>
</evidence>
<accession>A0A9Q3KIF6</accession>
<proteinExistence type="predicted"/>
<comment type="caution">
    <text evidence="2">The sequence shown here is derived from an EMBL/GenBank/DDBJ whole genome shotgun (WGS) entry which is preliminary data.</text>
</comment>
<dbReference type="EMBL" id="AVOT02111905">
    <property type="protein sequence ID" value="MBW0582210.1"/>
    <property type="molecule type" value="Genomic_DNA"/>
</dbReference>
<name>A0A9Q3KIF6_9BASI</name>
<dbReference type="Proteomes" id="UP000765509">
    <property type="component" value="Unassembled WGS sequence"/>
</dbReference>
<reference evidence="2" key="1">
    <citation type="submission" date="2021-03" db="EMBL/GenBank/DDBJ databases">
        <title>Draft genome sequence of rust myrtle Austropuccinia psidii MF-1, a brazilian biotype.</title>
        <authorList>
            <person name="Quecine M.C."/>
            <person name="Pachon D.M.R."/>
            <person name="Bonatelli M.L."/>
            <person name="Correr F.H."/>
            <person name="Franceschini L.M."/>
            <person name="Leite T.F."/>
            <person name="Margarido G.R.A."/>
            <person name="Almeida C.A."/>
            <person name="Ferrarezi J.A."/>
            <person name="Labate C.A."/>
        </authorList>
    </citation>
    <scope>NUCLEOTIDE SEQUENCE</scope>
    <source>
        <strain evidence="2">MF-1</strain>
    </source>
</reference>
<feature type="region of interest" description="Disordered" evidence="1">
    <location>
        <begin position="43"/>
        <end position="64"/>
    </location>
</feature>
<keyword evidence="3" id="KW-1185">Reference proteome</keyword>
<sequence length="99" mass="12020">MEKAPPVLKPPQADLKLLFLKDYAEADQKRWAEEQRFKKEQLERESELQRHKSEIQRQKAESRIKLKEKESRRQAIDNWMKDGKSMEEIRELLHLVYKS</sequence>
<gene>
    <name evidence="2" type="ORF">O181_121925</name>
</gene>
<protein>
    <submittedName>
        <fullName evidence="2">Uncharacterized protein</fullName>
    </submittedName>
</protein>
<dbReference type="AlphaFoldDB" id="A0A9Q3KIF6"/>